<dbReference type="AlphaFoldDB" id="A0A1E7Q3R1"/>
<evidence type="ECO:0000313" key="2">
    <source>
        <dbReference type="Proteomes" id="UP000242258"/>
    </source>
</evidence>
<name>A0A1E7Q3R1_9GAMM</name>
<protein>
    <submittedName>
        <fullName evidence="1">Uncharacterized protein</fullName>
    </submittedName>
</protein>
<accession>A0A1E7Q3R1</accession>
<dbReference type="OrthoDB" id="5413327at2"/>
<sequence>MRLINFRQQQITNNVKWLADVVWEDNDRPLQTIYVTIPNQFNCTLFAASNGFLLAVMVFAMKHREQRIYVEGYIDDWLKYRVEKSLKYLAMWFAHKHLPVIESSEVGSDVNREISDIKSPIRSTALFLSGGVDSYSTLMRNITLVGEEHPKRARYGLLVNGLDIGFLEEQNEKQQELSELSYEAIKQVCKSANIQPVLIDTNVRSLDLDSNLYAKQAHGAILAGMAHFLTSHISDILISSTNDMWHATAWGSSPLIDVNYSSEILAVHHDSEDLSRLNKVALIIGRPEVLKNLRVCPKVYTIPSGYLNCGNCAKCTRTRLELLVLGYKNEYDIFPSASISTWFTDKNLLIQSEYHASQFKELVEPLQKLGLKEEASRVIISLENWRKYQAWINRENIAGLTKRLANETMRTLKSAFKVRFNSRNYSRETII</sequence>
<keyword evidence="2" id="KW-1185">Reference proteome</keyword>
<organism evidence="1 2">
    <name type="scientific">Rheinheimera salexigens</name>
    <dbReference type="NCBI Taxonomy" id="1628148"/>
    <lineage>
        <taxon>Bacteria</taxon>
        <taxon>Pseudomonadati</taxon>
        <taxon>Pseudomonadota</taxon>
        <taxon>Gammaproteobacteria</taxon>
        <taxon>Chromatiales</taxon>
        <taxon>Chromatiaceae</taxon>
        <taxon>Rheinheimera</taxon>
    </lineage>
</organism>
<dbReference type="EMBL" id="MKEK01000001">
    <property type="protein sequence ID" value="OEY68779.1"/>
    <property type="molecule type" value="Genomic_DNA"/>
</dbReference>
<gene>
    <name evidence="1" type="ORF">BI198_03780</name>
</gene>
<dbReference type="RefSeq" id="WP_070048345.1">
    <property type="nucleotide sequence ID" value="NZ_CBCSDO010000001.1"/>
</dbReference>
<dbReference type="STRING" id="1628148.BI198_03780"/>
<comment type="caution">
    <text evidence="1">The sequence shown here is derived from an EMBL/GenBank/DDBJ whole genome shotgun (WGS) entry which is preliminary data.</text>
</comment>
<proteinExistence type="predicted"/>
<evidence type="ECO:0000313" key="1">
    <source>
        <dbReference type="EMBL" id="OEY68779.1"/>
    </source>
</evidence>
<dbReference type="Proteomes" id="UP000242258">
    <property type="component" value="Unassembled WGS sequence"/>
</dbReference>
<reference evidence="2" key="1">
    <citation type="submission" date="2016-09" db="EMBL/GenBank/DDBJ databases">
        <authorList>
            <person name="Wan X."/>
            <person name="Hou S."/>
        </authorList>
    </citation>
    <scope>NUCLEOTIDE SEQUENCE [LARGE SCALE GENOMIC DNA]</scope>
    <source>
        <strain evidence="2">KH87</strain>
    </source>
</reference>